<dbReference type="InterPro" id="IPR041255">
    <property type="entry name" value="LpxI_N"/>
</dbReference>
<dbReference type="Proteomes" id="UP000186098">
    <property type="component" value="Unassembled WGS sequence"/>
</dbReference>
<feature type="domain" description="LpxI C-terminal" evidence="1">
    <location>
        <begin position="135"/>
        <end position="259"/>
    </location>
</feature>
<proteinExistence type="predicted"/>
<dbReference type="Gene3D" id="3.40.140.80">
    <property type="match status" value="1"/>
</dbReference>
<dbReference type="PANTHER" id="PTHR39962:SF1">
    <property type="entry name" value="LPXI FAMILY PROTEIN"/>
    <property type="match status" value="1"/>
</dbReference>
<evidence type="ECO:0000259" key="1">
    <source>
        <dbReference type="Pfam" id="PF06230"/>
    </source>
</evidence>
<dbReference type="PANTHER" id="PTHR39962">
    <property type="entry name" value="BLL4848 PROTEIN"/>
    <property type="match status" value="1"/>
</dbReference>
<dbReference type="InterPro" id="IPR053174">
    <property type="entry name" value="LpxI"/>
</dbReference>
<protein>
    <recommendedName>
        <fullName evidence="5">Phosphatidate cytidylyltransferase</fullName>
    </recommendedName>
</protein>
<dbReference type="InterPro" id="IPR010415">
    <property type="entry name" value="LpxI_C"/>
</dbReference>
<dbReference type="Gene3D" id="3.40.50.20">
    <property type="match status" value="1"/>
</dbReference>
<dbReference type="EMBL" id="FTOM01000010">
    <property type="protein sequence ID" value="SIS89754.1"/>
    <property type="molecule type" value="Genomic_DNA"/>
</dbReference>
<gene>
    <name evidence="3" type="ORF">SAMN05421795_11028</name>
</gene>
<dbReference type="RefSeq" id="WP_076367471.1">
    <property type="nucleotide sequence ID" value="NZ_FTOM01000010.1"/>
</dbReference>
<dbReference type="Pfam" id="PF17930">
    <property type="entry name" value="LpxI_N"/>
    <property type="match status" value="1"/>
</dbReference>
<accession>A0A1N7MUD2</accession>
<dbReference type="STRING" id="407234.SAMN05421795_11028"/>
<evidence type="ECO:0000259" key="2">
    <source>
        <dbReference type="Pfam" id="PF17930"/>
    </source>
</evidence>
<keyword evidence="4" id="KW-1185">Reference proteome</keyword>
<dbReference type="OrthoDB" id="9789836at2"/>
<evidence type="ECO:0000313" key="3">
    <source>
        <dbReference type="EMBL" id="SIS89754.1"/>
    </source>
</evidence>
<feature type="domain" description="LpxI N-terminal" evidence="2">
    <location>
        <begin position="4"/>
        <end position="125"/>
    </location>
</feature>
<dbReference type="Pfam" id="PF06230">
    <property type="entry name" value="LpxI_C"/>
    <property type="match status" value="1"/>
</dbReference>
<organism evidence="3 4">
    <name type="scientific">Phaeovulum vinaykumarii</name>
    <dbReference type="NCBI Taxonomy" id="407234"/>
    <lineage>
        <taxon>Bacteria</taxon>
        <taxon>Pseudomonadati</taxon>
        <taxon>Pseudomonadota</taxon>
        <taxon>Alphaproteobacteria</taxon>
        <taxon>Rhodobacterales</taxon>
        <taxon>Paracoccaceae</taxon>
        <taxon>Phaeovulum</taxon>
    </lineage>
</organism>
<evidence type="ECO:0000313" key="4">
    <source>
        <dbReference type="Proteomes" id="UP000186098"/>
    </source>
</evidence>
<evidence type="ECO:0008006" key="5">
    <source>
        <dbReference type="Google" id="ProtNLM"/>
    </source>
</evidence>
<sequence length="262" mass="26844">MSALAIIAGGGTLPERLAAAHPDALVAELEGFGRGIAGAESFRLERLVPFLDSLCERGVTHVVFAGGLRRPRLDPALFDMRTAAMVPRIVTAMQAGDDATLREVIAIFEDWDLAVVGAADLLPDLVAEPGVLVGTPGPEAEADVTRAAQIVEALGAVDVGQGAVVARGQCLAVETVPGTDAMLAFVAAHRAHLPAGGVLWKAPKPGQELRIDMPAIGPSTVEGAHAAGLSGIAIAAGGVMILDRAATLARAEALGLWLWARA</sequence>
<name>A0A1N7MUD2_9RHOB</name>
<dbReference type="AlphaFoldDB" id="A0A1N7MUD2"/>
<dbReference type="InterPro" id="IPR043167">
    <property type="entry name" value="LpxI_C_sf"/>
</dbReference>
<reference evidence="4" key="1">
    <citation type="submission" date="2017-01" db="EMBL/GenBank/DDBJ databases">
        <authorList>
            <person name="Varghese N."/>
            <person name="Submissions S."/>
        </authorList>
    </citation>
    <scope>NUCLEOTIDE SEQUENCE [LARGE SCALE GENOMIC DNA]</scope>
    <source>
        <strain evidence="4">DSM 18714</strain>
    </source>
</reference>